<evidence type="ECO:0000256" key="1">
    <source>
        <dbReference type="SAM" id="Phobius"/>
    </source>
</evidence>
<keyword evidence="1" id="KW-1133">Transmembrane helix</keyword>
<reference evidence="2" key="1">
    <citation type="journal article" date="2022" name="bioRxiv">
        <title>Sequencing and chromosome-scale assembly of the giantPleurodeles waltlgenome.</title>
        <authorList>
            <person name="Brown T."/>
            <person name="Elewa A."/>
            <person name="Iarovenko S."/>
            <person name="Subramanian E."/>
            <person name="Araus A.J."/>
            <person name="Petzold A."/>
            <person name="Susuki M."/>
            <person name="Suzuki K.-i.T."/>
            <person name="Hayashi T."/>
            <person name="Toyoda A."/>
            <person name="Oliveira C."/>
            <person name="Osipova E."/>
            <person name="Leigh N.D."/>
            <person name="Simon A."/>
            <person name="Yun M.H."/>
        </authorList>
    </citation>
    <scope>NUCLEOTIDE SEQUENCE</scope>
    <source>
        <strain evidence="2">20211129_DDA</strain>
        <tissue evidence="2">Liver</tissue>
    </source>
</reference>
<evidence type="ECO:0000313" key="3">
    <source>
        <dbReference type="Proteomes" id="UP001066276"/>
    </source>
</evidence>
<keyword evidence="1" id="KW-0812">Transmembrane</keyword>
<name>A0AAV7MWE1_PLEWA</name>
<comment type="caution">
    <text evidence="2">The sequence shown here is derived from an EMBL/GenBank/DDBJ whole genome shotgun (WGS) entry which is preliminary data.</text>
</comment>
<organism evidence="2 3">
    <name type="scientific">Pleurodeles waltl</name>
    <name type="common">Iberian ribbed newt</name>
    <dbReference type="NCBI Taxonomy" id="8319"/>
    <lineage>
        <taxon>Eukaryota</taxon>
        <taxon>Metazoa</taxon>
        <taxon>Chordata</taxon>
        <taxon>Craniata</taxon>
        <taxon>Vertebrata</taxon>
        <taxon>Euteleostomi</taxon>
        <taxon>Amphibia</taxon>
        <taxon>Batrachia</taxon>
        <taxon>Caudata</taxon>
        <taxon>Salamandroidea</taxon>
        <taxon>Salamandridae</taxon>
        <taxon>Pleurodelinae</taxon>
        <taxon>Pleurodeles</taxon>
    </lineage>
</organism>
<sequence>MRRGRRPGLAQWSTFVGSPGGLERRNTLALAFGVCPVSFLLPLVLRGLLCCWPGRRCSHKGDWFGLEWLGGELERLEAVCGPASRTELPTG</sequence>
<accession>A0AAV7MWE1</accession>
<gene>
    <name evidence="2" type="ORF">NDU88_005435</name>
</gene>
<dbReference type="EMBL" id="JANPWB010000013">
    <property type="protein sequence ID" value="KAJ1108051.1"/>
    <property type="molecule type" value="Genomic_DNA"/>
</dbReference>
<dbReference type="Proteomes" id="UP001066276">
    <property type="component" value="Chromosome 9"/>
</dbReference>
<protein>
    <submittedName>
        <fullName evidence="2">Uncharacterized protein</fullName>
    </submittedName>
</protein>
<proteinExistence type="predicted"/>
<feature type="transmembrane region" description="Helical" evidence="1">
    <location>
        <begin position="28"/>
        <end position="49"/>
    </location>
</feature>
<keyword evidence="3" id="KW-1185">Reference proteome</keyword>
<evidence type="ECO:0000313" key="2">
    <source>
        <dbReference type="EMBL" id="KAJ1108051.1"/>
    </source>
</evidence>
<keyword evidence="1" id="KW-0472">Membrane</keyword>
<dbReference type="AlphaFoldDB" id="A0AAV7MWE1"/>